<feature type="domain" description="TRAP C4-dicarboxylate transport system permease DctM subunit" evidence="2">
    <location>
        <begin position="112"/>
        <end position="539"/>
    </location>
</feature>
<feature type="transmembrane region" description="Helical" evidence="1">
    <location>
        <begin position="553"/>
        <end position="574"/>
    </location>
</feature>
<keyword evidence="1" id="KW-0472">Membrane</keyword>
<evidence type="ECO:0000259" key="2">
    <source>
        <dbReference type="Pfam" id="PF06808"/>
    </source>
</evidence>
<dbReference type="EMBL" id="JAUSUG010000022">
    <property type="protein sequence ID" value="MDQ0257078.1"/>
    <property type="molecule type" value="Genomic_DNA"/>
</dbReference>
<feature type="transmembrane region" description="Helical" evidence="1">
    <location>
        <begin position="489"/>
        <end position="511"/>
    </location>
</feature>
<feature type="transmembrane region" description="Helical" evidence="1">
    <location>
        <begin position="171"/>
        <end position="193"/>
    </location>
</feature>
<name>A0ABU0A345_9BACI</name>
<feature type="transmembrane region" description="Helical" evidence="1">
    <location>
        <begin position="99"/>
        <end position="118"/>
    </location>
</feature>
<feature type="transmembrane region" description="Helical" evidence="1">
    <location>
        <begin position="343"/>
        <end position="358"/>
    </location>
</feature>
<feature type="transmembrane region" description="Helical" evidence="1">
    <location>
        <begin position="259"/>
        <end position="285"/>
    </location>
</feature>
<feature type="transmembrane region" description="Helical" evidence="1">
    <location>
        <begin position="401"/>
        <end position="420"/>
    </location>
</feature>
<evidence type="ECO:0000256" key="1">
    <source>
        <dbReference type="SAM" id="Phobius"/>
    </source>
</evidence>
<feature type="transmembrane region" description="Helical" evidence="1">
    <location>
        <begin position="125"/>
        <end position="142"/>
    </location>
</feature>
<dbReference type="Pfam" id="PF06808">
    <property type="entry name" value="DctM"/>
    <property type="match status" value="1"/>
</dbReference>
<accession>A0ABU0A345</accession>
<keyword evidence="1" id="KW-0812">Transmembrane</keyword>
<feature type="transmembrane region" description="Helical" evidence="1">
    <location>
        <begin position="523"/>
        <end position="541"/>
    </location>
</feature>
<dbReference type="PANTHER" id="PTHR43849:SF2">
    <property type="entry name" value="BLL3936 PROTEIN"/>
    <property type="match status" value="1"/>
</dbReference>
<feature type="transmembrane region" description="Helical" evidence="1">
    <location>
        <begin position="7"/>
        <end position="29"/>
    </location>
</feature>
<gene>
    <name evidence="3" type="ORF">J2S74_004523</name>
</gene>
<evidence type="ECO:0000313" key="4">
    <source>
        <dbReference type="Proteomes" id="UP001230005"/>
    </source>
</evidence>
<dbReference type="NCBIfam" id="TIGR02123">
    <property type="entry name" value="TRAP_fused"/>
    <property type="match status" value="1"/>
</dbReference>
<protein>
    <submittedName>
        <fullName evidence="3">TRAP transporter 4TM/12TM fusion protein</fullName>
    </submittedName>
</protein>
<dbReference type="PANTHER" id="PTHR43849">
    <property type="entry name" value="BLL3936 PROTEIN"/>
    <property type="match status" value="1"/>
</dbReference>
<feature type="transmembrane region" description="Helical" evidence="1">
    <location>
        <begin position="440"/>
        <end position="458"/>
    </location>
</feature>
<dbReference type="InterPro" id="IPR010656">
    <property type="entry name" value="DctM"/>
</dbReference>
<feature type="transmembrane region" description="Helical" evidence="1">
    <location>
        <begin position="65"/>
        <end position="93"/>
    </location>
</feature>
<dbReference type="InterPro" id="IPR011853">
    <property type="entry name" value="TRAP_DctM-Dct_fused"/>
</dbReference>
<evidence type="ECO:0000313" key="3">
    <source>
        <dbReference type="EMBL" id="MDQ0257078.1"/>
    </source>
</evidence>
<dbReference type="Proteomes" id="UP001230005">
    <property type="component" value="Unassembled WGS sequence"/>
</dbReference>
<feature type="transmembrane region" description="Helical" evidence="1">
    <location>
        <begin position="291"/>
        <end position="315"/>
    </location>
</feature>
<organism evidence="3 4">
    <name type="scientific">Evansella vedderi</name>
    <dbReference type="NCBI Taxonomy" id="38282"/>
    <lineage>
        <taxon>Bacteria</taxon>
        <taxon>Bacillati</taxon>
        <taxon>Bacillota</taxon>
        <taxon>Bacilli</taxon>
        <taxon>Bacillales</taxon>
        <taxon>Bacillaceae</taxon>
        <taxon>Evansella</taxon>
    </lineage>
</organism>
<sequence>MNKVLKWTVGSIALCMALFHLYAAGVQLFPAVQQRSAHLGFALALIFLIYPFIKKQMVNEDKLKIHNYIGLLINIMIASIAIAASLYIFINHIELTRNLALPSTLVVVIATFLIIMTLEATRRTVGWGLPAVAIVFLIYVFYGQHLPLMFAHTGYRFEHIVTHIGLSTEGILGISLGVSATYIVLFVIFGSLLERSGAGQLFINLAMGLVGRFRGGAAKVSIVSSAFFGSISGSPSSNVVTTGVLTIPLMKKQGYKPEYAAAVESISSTGGMFLPPVMGAVSFLIADFLGVPYTSVVFAAIIPAILYFMAVFIMVDLRAVKLGWNVSIKEEGPDLKKELKQKGHLLIPLFILIYLLLIERASPTLSAFWAIVSIPLCTYLRKDTRMGIRKIIQALQQGIRVSLMVVAACACAGIVIGVINMTGIGLRLSSILINLAGENLFLLLLLTMVVSIIMGLGLPPVASYIILSVFAAPAMIQLGVSAMAAHMFIFFYATLAHITPPVAVTVFAASGLANSSPTKTSIITLRLGLVAFIVPYLFVYGPQLLFEGPLLNVLYAAFTSIIGVFVLSVALEGFLKSHIKLLARLLMLTSAVLMMHVDYVTDIIGVVIATFILFIELKVKKNENPLPTQTSSIG</sequence>
<keyword evidence="4" id="KW-1185">Reference proteome</keyword>
<dbReference type="RefSeq" id="WP_307330219.1">
    <property type="nucleotide sequence ID" value="NZ_JAUSUG010000022.1"/>
</dbReference>
<keyword evidence="1" id="KW-1133">Transmembrane helix</keyword>
<feature type="transmembrane region" description="Helical" evidence="1">
    <location>
        <begin position="35"/>
        <end position="53"/>
    </location>
</feature>
<comment type="caution">
    <text evidence="3">The sequence shown here is derived from an EMBL/GenBank/DDBJ whole genome shotgun (WGS) entry which is preliminary data.</text>
</comment>
<feature type="transmembrane region" description="Helical" evidence="1">
    <location>
        <begin position="364"/>
        <end position="380"/>
    </location>
</feature>
<reference evidence="3 4" key="1">
    <citation type="submission" date="2023-07" db="EMBL/GenBank/DDBJ databases">
        <title>Genomic Encyclopedia of Type Strains, Phase IV (KMG-IV): sequencing the most valuable type-strain genomes for metagenomic binning, comparative biology and taxonomic classification.</title>
        <authorList>
            <person name="Goeker M."/>
        </authorList>
    </citation>
    <scope>NUCLEOTIDE SEQUENCE [LARGE SCALE GENOMIC DNA]</scope>
    <source>
        <strain evidence="3 4">DSM 9768</strain>
    </source>
</reference>
<proteinExistence type="predicted"/>
<feature type="transmembrane region" description="Helical" evidence="1">
    <location>
        <begin position="603"/>
        <end position="619"/>
    </location>
</feature>